<sequence length="173" mass="19742">MKSEILSCTHDDIYFLETNDKTRGANITNIFVSNPEKQISKCKTKRKLKNKFHPTLEFFAGTETSKTTMPSKASRSVAVANNGNDRRLDSENCNHSLSTRMKSSLEDIPNKSSRRHSLEMYEEAANMLGLSCSQTNNCRCIECQCHYFDYNEEIDFEDESDYLVDHASACTIQ</sequence>
<name>A0A1W4X8Y0_AGRPL</name>
<organism evidence="2 3">
    <name type="scientific">Agrilus planipennis</name>
    <name type="common">Emerald ash borer</name>
    <name type="synonym">Agrilus marcopoli</name>
    <dbReference type="NCBI Taxonomy" id="224129"/>
    <lineage>
        <taxon>Eukaryota</taxon>
        <taxon>Metazoa</taxon>
        <taxon>Ecdysozoa</taxon>
        <taxon>Arthropoda</taxon>
        <taxon>Hexapoda</taxon>
        <taxon>Insecta</taxon>
        <taxon>Pterygota</taxon>
        <taxon>Neoptera</taxon>
        <taxon>Endopterygota</taxon>
        <taxon>Coleoptera</taxon>
        <taxon>Polyphaga</taxon>
        <taxon>Elateriformia</taxon>
        <taxon>Buprestoidea</taxon>
        <taxon>Buprestidae</taxon>
        <taxon>Agrilinae</taxon>
        <taxon>Agrilus</taxon>
    </lineage>
</organism>
<accession>A0A1W4X8Y0</accession>
<evidence type="ECO:0000313" key="3">
    <source>
        <dbReference type="RefSeq" id="XP_018328795.1"/>
    </source>
</evidence>
<reference evidence="3" key="1">
    <citation type="submission" date="2025-08" db="UniProtKB">
        <authorList>
            <consortium name="RefSeq"/>
        </authorList>
    </citation>
    <scope>IDENTIFICATION</scope>
    <source>
        <tissue evidence="3">Entire body</tissue>
    </source>
</reference>
<keyword evidence="2" id="KW-1185">Reference proteome</keyword>
<dbReference type="OrthoDB" id="6781345at2759"/>
<dbReference type="GeneID" id="108739403"/>
<evidence type="ECO:0000313" key="2">
    <source>
        <dbReference type="Proteomes" id="UP000192223"/>
    </source>
</evidence>
<dbReference type="RefSeq" id="XP_018328795.1">
    <property type="nucleotide sequence ID" value="XM_018473293.1"/>
</dbReference>
<dbReference type="AlphaFoldDB" id="A0A1W4X8Y0"/>
<dbReference type="InParanoid" id="A0A1W4X8Y0"/>
<proteinExistence type="predicted"/>
<dbReference type="Pfam" id="PF16060">
    <property type="entry name" value="DUF4802"/>
    <property type="match status" value="1"/>
</dbReference>
<protein>
    <submittedName>
        <fullName evidence="3">Uncharacterized protein LOC108739403</fullName>
    </submittedName>
</protein>
<dbReference type="STRING" id="224129.A0A1W4X8Y0"/>
<evidence type="ECO:0000259" key="1">
    <source>
        <dbReference type="Pfam" id="PF16060"/>
    </source>
</evidence>
<dbReference type="KEGG" id="apln:108739403"/>
<dbReference type="InterPro" id="IPR032061">
    <property type="entry name" value="DUF4802"/>
</dbReference>
<feature type="domain" description="DUF4802" evidence="1">
    <location>
        <begin position="117"/>
        <end position="155"/>
    </location>
</feature>
<gene>
    <name evidence="3" type="primary">LOC108739403</name>
</gene>
<dbReference type="Proteomes" id="UP000192223">
    <property type="component" value="Unplaced"/>
</dbReference>